<dbReference type="PANTHER" id="PTHR30290:SF64">
    <property type="entry name" value="ABC TRANSPORTER PERIPLASMIC BINDING PROTEIN"/>
    <property type="match status" value="1"/>
</dbReference>
<dbReference type="Proteomes" id="UP000092565">
    <property type="component" value="Chromosome"/>
</dbReference>
<gene>
    <name evidence="5" type="primary">yejA</name>
    <name evidence="5" type="ORF">JL2886_01376</name>
</gene>
<proteinExistence type="inferred from homology"/>
<dbReference type="EMBL" id="CP015124">
    <property type="protein sequence ID" value="ANP36294.1"/>
    <property type="molecule type" value="Genomic_DNA"/>
</dbReference>
<dbReference type="GO" id="GO:0030288">
    <property type="term" value="C:outer membrane-bounded periplasmic space"/>
    <property type="evidence" value="ECO:0007669"/>
    <property type="project" value="TreeGrafter"/>
</dbReference>
<organism evidence="5 6">
    <name type="scientific">Phaeobacter gallaeciensis</name>
    <dbReference type="NCBI Taxonomy" id="60890"/>
    <lineage>
        <taxon>Bacteria</taxon>
        <taxon>Pseudomonadati</taxon>
        <taxon>Pseudomonadota</taxon>
        <taxon>Alphaproteobacteria</taxon>
        <taxon>Rhodobacterales</taxon>
        <taxon>Roseobacteraceae</taxon>
        <taxon>Phaeobacter</taxon>
    </lineage>
</organism>
<evidence type="ECO:0000256" key="1">
    <source>
        <dbReference type="ARBA" id="ARBA00004418"/>
    </source>
</evidence>
<evidence type="ECO:0000256" key="3">
    <source>
        <dbReference type="ARBA" id="ARBA00022729"/>
    </source>
</evidence>
<comment type="subcellular location">
    <subcellularLocation>
        <location evidence="1">Periplasm</location>
    </subcellularLocation>
</comment>
<dbReference type="AlphaFoldDB" id="A0A1B0ZQE1"/>
<dbReference type="SUPFAM" id="SSF53850">
    <property type="entry name" value="Periplasmic binding protein-like II"/>
    <property type="match status" value="1"/>
</dbReference>
<dbReference type="GO" id="GO:0015833">
    <property type="term" value="P:peptide transport"/>
    <property type="evidence" value="ECO:0007669"/>
    <property type="project" value="TreeGrafter"/>
</dbReference>
<dbReference type="CDD" id="cd08497">
    <property type="entry name" value="MbnE-like"/>
    <property type="match status" value="1"/>
</dbReference>
<name>A0A1B0ZQE1_9RHOB</name>
<evidence type="ECO:0000259" key="4">
    <source>
        <dbReference type="Pfam" id="PF00496"/>
    </source>
</evidence>
<evidence type="ECO:0000313" key="5">
    <source>
        <dbReference type="EMBL" id="ANP36294.1"/>
    </source>
</evidence>
<sequence>MRSQQITARTQTMRGGLPAQLGFLMQSVLVLGATMLALVAVLAGTARAEETIIKSHGFAEFGELKYPAGFAHFDYVNPEAPKGGELSFSAVGTFDSMNPFTRKGRGGALSSYHLESLLIESYDEPGSYYGLIAESLEYPESQDWVIFNLRPEARFSDGSPVTADDVVFSHNILLDQGLQSYAEAVRKRIPKAEALGPHRVKFYFSPDFPRRAMISQVAGTPVFSKAWFEADPENRRLDEPRLDPGIGSGPYVLDSFDINQRIVYSRNPDYWGADLNVNVGRHNYDSIRIEYFGDAIAAMEGFKAGVYTLRPENSSKSWATAYEFDAVARGDVIKDEIPDGNVPAANGFVMNLLRPVFQDIRVREAVQLAFNFEWTNESLQYGLFRHRSSFWQDSALEAKGLPEGREKEVLEALGDQIDPTILTTEPVMAHASKPGRPSDRRNLRRAMKLLDEAGWAVGDDGVRRNAAGEVMQIEFLLDSPTLERIVQPYVANLITMGIDAKLNRVDFAQYTSRRREKDFDMVSFAYPKSLEPSTGLYQQFGSEAHQYSVFNPAGLADPAVDALIDNIVKATTEEELHASARALDRVLRAKRFMVPTWYLDVNWIAYWSMYEYPENLPPYAPGTMDLWWVNAEKEAALKASGALR</sequence>
<dbReference type="PIRSF" id="PIRSF002741">
    <property type="entry name" value="MppA"/>
    <property type="match status" value="1"/>
</dbReference>
<dbReference type="Gene3D" id="3.10.105.10">
    <property type="entry name" value="Dipeptide-binding Protein, Domain 3"/>
    <property type="match status" value="1"/>
</dbReference>
<dbReference type="Pfam" id="PF00496">
    <property type="entry name" value="SBP_bac_5"/>
    <property type="match status" value="1"/>
</dbReference>
<dbReference type="PATRIC" id="fig|60890.4.peg.1352"/>
<keyword evidence="3" id="KW-0732">Signal</keyword>
<evidence type="ECO:0000256" key="2">
    <source>
        <dbReference type="ARBA" id="ARBA00005695"/>
    </source>
</evidence>
<dbReference type="InterPro" id="IPR000914">
    <property type="entry name" value="SBP_5_dom"/>
</dbReference>
<dbReference type="PANTHER" id="PTHR30290">
    <property type="entry name" value="PERIPLASMIC BINDING COMPONENT OF ABC TRANSPORTER"/>
    <property type="match status" value="1"/>
</dbReference>
<reference evidence="5 6" key="1">
    <citation type="submission" date="2016-04" db="EMBL/GenBank/DDBJ databases">
        <authorList>
            <person name="Evans L.H."/>
            <person name="Alamgir A."/>
            <person name="Owens N."/>
            <person name="Weber N.D."/>
            <person name="Virtaneva K."/>
            <person name="Barbian K."/>
            <person name="Babar A."/>
            <person name="Rosenke K."/>
        </authorList>
    </citation>
    <scope>NUCLEOTIDE SEQUENCE [LARGE SCALE GENOMIC DNA]</scope>
    <source>
        <strain evidence="5 6">JL2886</strain>
    </source>
</reference>
<dbReference type="InterPro" id="IPR030678">
    <property type="entry name" value="Peptide/Ni-bd"/>
</dbReference>
<comment type="similarity">
    <text evidence="2">Belongs to the bacterial solute-binding protein 5 family.</text>
</comment>
<dbReference type="GO" id="GO:1904680">
    <property type="term" value="F:peptide transmembrane transporter activity"/>
    <property type="evidence" value="ECO:0007669"/>
    <property type="project" value="TreeGrafter"/>
</dbReference>
<evidence type="ECO:0000313" key="6">
    <source>
        <dbReference type="Proteomes" id="UP000092565"/>
    </source>
</evidence>
<dbReference type="GO" id="GO:0042884">
    <property type="term" value="P:microcin transport"/>
    <property type="evidence" value="ECO:0007669"/>
    <property type="project" value="TreeGrafter"/>
</dbReference>
<keyword evidence="6" id="KW-1185">Reference proteome</keyword>
<dbReference type="Gene3D" id="3.40.190.10">
    <property type="entry name" value="Periplasmic binding protein-like II"/>
    <property type="match status" value="1"/>
</dbReference>
<protein>
    <submittedName>
        <fullName evidence="5">Peptide ABC transporter substrate-binding protein</fullName>
    </submittedName>
</protein>
<dbReference type="GO" id="GO:0043190">
    <property type="term" value="C:ATP-binding cassette (ABC) transporter complex"/>
    <property type="evidence" value="ECO:0007669"/>
    <property type="project" value="InterPro"/>
</dbReference>
<feature type="domain" description="Solute-binding protein family 5" evidence="4">
    <location>
        <begin position="129"/>
        <end position="542"/>
    </location>
</feature>
<accession>A0A1B0ZQE1</accession>
<dbReference type="InterPro" id="IPR039424">
    <property type="entry name" value="SBP_5"/>
</dbReference>